<feature type="domain" description="Aminoglycoside phosphotransferase" evidence="4">
    <location>
        <begin position="38"/>
        <end position="267"/>
    </location>
</feature>
<organism evidence="5 6">
    <name type="scientific">Novosphingobium capsulatum</name>
    <dbReference type="NCBI Taxonomy" id="13688"/>
    <lineage>
        <taxon>Bacteria</taxon>
        <taxon>Pseudomonadati</taxon>
        <taxon>Pseudomonadota</taxon>
        <taxon>Alphaproteobacteria</taxon>
        <taxon>Sphingomonadales</taxon>
        <taxon>Sphingomonadaceae</taxon>
        <taxon>Novosphingobium</taxon>
    </lineage>
</organism>
<protein>
    <submittedName>
        <fullName evidence="5">4-aminobutyrate aminotransferase-like enzyme/Ser/Thr protein kinase RdoA (MazF antagonist)</fullName>
    </submittedName>
</protein>
<dbReference type="InterPro" id="IPR015421">
    <property type="entry name" value="PyrdxlP-dep_Trfase_major"/>
</dbReference>
<dbReference type="InterPro" id="IPR049704">
    <property type="entry name" value="Aminotrans_3_PPA_site"/>
</dbReference>
<keyword evidence="6" id="KW-1185">Reference proteome</keyword>
<dbReference type="PROSITE" id="PS00600">
    <property type="entry name" value="AA_TRANSFER_CLASS_3"/>
    <property type="match status" value="1"/>
</dbReference>
<dbReference type="InterPro" id="IPR002575">
    <property type="entry name" value="Aminoglycoside_PTrfase"/>
</dbReference>
<dbReference type="PANTHER" id="PTHR45688:SF13">
    <property type="entry name" value="ALANINE--GLYOXYLATE AMINOTRANSFERASE 2-LIKE"/>
    <property type="match status" value="1"/>
</dbReference>
<dbReference type="Gene3D" id="3.90.1150.10">
    <property type="entry name" value="Aspartate Aminotransferase, domain 1"/>
    <property type="match status" value="1"/>
</dbReference>
<dbReference type="RefSeq" id="WP_309804402.1">
    <property type="nucleotide sequence ID" value="NZ_JAVDRD010000001.1"/>
</dbReference>
<evidence type="ECO:0000256" key="2">
    <source>
        <dbReference type="ARBA" id="ARBA00008954"/>
    </source>
</evidence>
<evidence type="ECO:0000256" key="3">
    <source>
        <dbReference type="ARBA" id="ARBA00022898"/>
    </source>
</evidence>
<reference evidence="5 6" key="1">
    <citation type="submission" date="2023-07" db="EMBL/GenBank/DDBJ databases">
        <title>Sorghum-associated microbial communities from plants grown in Nebraska, USA.</title>
        <authorList>
            <person name="Schachtman D."/>
        </authorList>
    </citation>
    <scope>NUCLEOTIDE SEQUENCE [LARGE SCALE GENOMIC DNA]</scope>
    <source>
        <strain evidence="5 6">DS1027</strain>
    </source>
</reference>
<name>A0ABU1MIU9_9SPHN</name>
<evidence type="ECO:0000256" key="1">
    <source>
        <dbReference type="ARBA" id="ARBA00001933"/>
    </source>
</evidence>
<proteinExistence type="inferred from homology"/>
<dbReference type="EMBL" id="JAVDRD010000001">
    <property type="protein sequence ID" value="MDR6509857.1"/>
    <property type="molecule type" value="Genomic_DNA"/>
</dbReference>
<comment type="cofactor">
    <cofactor evidence="1">
        <name>pyridoxal 5'-phosphate</name>
        <dbReference type="ChEBI" id="CHEBI:597326"/>
    </cofactor>
</comment>
<dbReference type="SUPFAM" id="SSF56112">
    <property type="entry name" value="Protein kinase-like (PK-like)"/>
    <property type="match status" value="1"/>
</dbReference>
<dbReference type="Pfam" id="PF01636">
    <property type="entry name" value="APH"/>
    <property type="match status" value="1"/>
</dbReference>
<comment type="caution">
    <text evidence="5">The sequence shown here is derived from an EMBL/GenBank/DDBJ whole genome shotgun (WGS) entry which is preliminary data.</text>
</comment>
<sequence>MAGLAVHDALDAIPPAFPLQQVQERVHAEWGLRGQWHAINSERDQTWHLTGDAGSDYVVKLSHRMEQPATVDFQIGALDHIARIDPQLAVPRMVPTLAGARRTTITADDGTVHILRTLTYLDGRIAQDAFADCTDPAALRRATGAFVARLSLALRGYFHPHAASNRHDWDLSRVTALAPALPRIADPTLRAQCAQVLAEADSRIYPALTRTRHQVVHQDAHMGNLLVDPAQPANIVGVIDFGDMLYGALLADLVTAADCFPDESADPLVILAEVTQGFDTVYPLEEAEIDLVFDMCCLRLVNTVLVANARRDPADETPDAHLGGGRKHGAMLAKLLAVGRDTATHALRRACGFAVAARVPDPAAARTGLIAQRDAAFGKLWHFYETPLHLTRGQGPWLIGADGTHYLDAYNNVPQVGHCHPAVVRAIARQAAALNANTRYLADSPGSYAQALLAKAPAGFDVCSFVNSGSEANDVAAQIARFATGRTGAVVMQGAYHGITAATVELSPLTKAPPAHIACLPPPDLYRGVAPDPAESWAKAVAALAQAGHQPAFLMVDTALTSNGVPGQPEGYMQGLARAAHASGALVIADEVQAGLGRLGSFWGFATQGLDQVDVITLGKPVGNGHPLGVVLTRRDLWQAFYADCEVFSTFGGNSVSCAAGQAVLDVIEREDLIARTNQVGDLLRTELRALARRFPLIGDVRGRGMLTGLEFVTDQAARTAAPHQARQLVERMRENGVLVGTSGEYRATFKLRPSLTWTETEVAFFIDALRKSLNAL</sequence>
<gene>
    <name evidence="5" type="ORF">J2792_000697</name>
</gene>
<dbReference type="Gene3D" id="3.40.640.10">
    <property type="entry name" value="Type I PLP-dependent aspartate aminotransferase-like (Major domain)"/>
    <property type="match status" value="1"/>
</dbReference>
<evidence type="ECO:0000313" key="5">
    <source>
        <dbReference type="EMBL" id="MDR6509857.1"/>
    </source>
</evidence>
<dbReference type="PANTHER" id="PTHR45688">
    <property type="match status" value="1"/>
</dbReference>
<dbReference type="Pfam" id="PF00202">
    <property type="entry name" value="Aminotran_3"/>
    <property type="match status" value="1"/>
</dbReference>
<evidence type="ECO:0000313" key="6">
    <source>
        <dbReference type="Proteomes" id="UP001184150"/>
    </source>
</evidence>
<dbReference type="InterPro" id="IPR015424">
    <property type="entry name" value="PyrdxlP-dep_Trfase"/>
</dbReference>
<dbReference type="Proteomes" id="UP001184150">
    <property type="component" value="Unassembled WGS sequence"/>
</dbReference>
<evidence type="ECO:0000259" key="4">
    <source>
        <dbReference type="Pfam" id="PF01636"/>
    </source>
</evidence>
<dbReference type="InterPro" id="IPR011009">
    <property type="entry name" value="Kinase-like_dom_sf"/>
</dbReference>
<dbReference type="SUPFAM" id="SSF53383">
    <property type="entry name" value="PLP-dependent transferases"/>
    <property type="match status" value="1"/>
</dbReference>
<dbReference type="InterPro" id="IPR015422">
    <property type="entry name" value="PyrdxlP-dep_Trfase_small"/>
</dbReference>
<dbReference type="InterPro" id="IPR005814">
    <property type="entry name" value="Aminotrans_3"/>
</dbReference>
<accession>A0ABU1MIU9</accession>
<dbReference type="Gene3D" id="3.90.1200.10">
    <property type="match status" value="1"/>
</dbReference>
<dbReference type="CDD" id="cd00610">
    <property type="entry name" value="OAT_like"/>
    <property type="match status" value="1"/>
</dbReference>
<comment type="similarity">
    <text evidence="2">Belongs to the class-III pyridoxal-phosphate-dependent aminotransferase family.</text>
</comment>
<keyword evidence="3" id="KW-0663">Pyridoxal phosphate</keyword>